<evidence type="ECO:0000256" key="2">
    <source>
        <dbReference type="ARBA" id="ARBA00022499"/>
    </source>
</evidence>
<evidence type="ECO:0000256" key="1">
    <source>
        <dbReference type="ARBA" id="ARBA00022490"/>
    </source>
</evidence>
<keyword evidence="4" id="KW-0833">Ubl conjugation pathway</keyword>
<accession>A0A497F4K8</accession>
<dbReference type="InterPro" id="IPR052045">
    <property type="entry name" value="Sulfur_Carrier/Prot_Modifier"/>
</dbReference>
<keyword evidence="3" id="KW-0819">tRNA processing</keyword>
<dbReference type="Proteomes" id="UP000269499">
    <property type="component" value="Unassembled WGS sequence"/>
</dbReference>
<comment type="caution">
    <text evidence="5">The sequence shown here is derived from an EMBL/GenBank/DDBJ whole genome shotgun (WGS) entry which is preliminary data.</text>
</comment>
<dbReference type="Pfam" id="PF09138">
    <property type="entry name" value="Urm1"/>
    <property type="match status" value="1"/>
</dbReference>
<proteinExistence type="predicted"/>
<dbReference type="Gene3D" id="3.10.20.30">
    <property type="match status" value="1"/>
</dbReference>
<dbReference type="AlphaFoldDB" id="A0A497F4K8"/>
<dbReference type="PANTHER" id="PTHR38031">
    <property type="entry name" value="SULFUR CARRIER PROTEIN SLR0821-RELATED"/>
    <property type="match status" value="1"/>
</dbReference>
<gene>
    <name evidence="5" type="ORF">DRJ26_02140</name>
</gene>
<evidence type="ECO:0000313" key="6">
    <source>
        <dbReference type="Proteomes" id="UP000269499"/>
    </source>
</evidence>
<dbReference type="InterPro" id="IPR012675">
    <property type="entry name" value="Beta-grasp_dom_sf"/>
</dbReference>
<evidence type="ECO:0000313" key="5">
    <source>
        <dbReference type="EMBL" id="RLE54199.1"/>
    </source>
</evidence>
<dbReference type="InterPro" id="IPR016155">
    <property type="entry name" value="Mopterin_synth/thiamin_S_b"/>
</dbReference>
<dbReference type="SUPFAM" id="SSF54285">
    <property type="entry name" value="MoaD/ThiS"/>
    <property type="match status" value="1"/>
</dbReference>
<evidence type="ECO:0008006" key="7">
    <source>
        <dbReference type="Google" id="ProtNLM"/>
    </source>
</evidence>
<sequence>MISIEVRMLATLGGLLGRDSLKLTFPSDEVTVREVLAKISEVVSDKVKERLFKPNSTELQPDILVLVNDAEVGALNGLETKLKSGDTLVLLPTVHGGL</sequence>
<reference evidence="5 6" key="1">
    <citation type="submission" date="2018-06" db="EMBL/GenBank/DDBJ databases">
        <title>Extensive metabolic versatility and redundancy in microbially diverse, dynamic hydrothermal sediments.</title>
        <authorList>
            <person name="Dombrowski N."/>
            <person name="Teske A."/>
            <person name="Baker B.J."/>
        </authorList>
    </citation>
    <scope>NUCLEOTIDE SEQUENCE [LARGE SCALE GENOMIC DNA]</scope>
    <source>
        <strain evidence="5">B20_G2</strain>
    </source>
</reference>
<organism evidence="5 6">
    <name type="scientific">Thermoproteota archaeon</name>
    <dbReference type="NCBI Taxonomy" id="2056631"/>
    <lineage>
        <taxon>Archaea</taxon>
        <taxon>Thermoproteota</taxon>
    </lineage>
</organism>
<evidence type="ECO:0000256" key="3">
    <source>
        <dbReference type="ARBA" id="ARBA00022694"/>
    </source>
</evidence>
<keyword evidence="1" id="KW-0963">Cytoplasm</keyword>
<dbReference type="EMBL" id="QMRA01000031">
    <property type="protein sequence ID" value="RLE54199.1"/>
    <property type="molecule type" value="Genomic_DNA"/>
</dbReference>
<dbReference type="PANTHER" id="PTHR38031:SF1">
    <property type="entry name" value="SULFUR CARRIER PROTEIN CYSO"/>
    <property type="match status" value="1"/>
</dbReference>
<dbReference type="InterPro" id="IPR015221">
    <property type="entry name" value="Urm1"/>
</dbReference>
<name>A0A497F4K8_9CREN</name>
<protein>
    <recommendedName>
        <fullName evidence="7">Molybdopterin synthase sulfur carrier subunit</fullName>
    </recommendedName>
</protein>
<dbReference type="GO" id="GO:0005737">
    <property type="term" value="C:cytoplasm"/>
    <property type="evidence" value="ECO:0007669"/>
    <property type="project" value="InterPro"/>
</dbReference>
<evidence type="ECO:0000256" key="4">
    <source>
        <dbReference type="ARBA" id="ARBA00022786"/>
    </source>
</evidence>
<keyword evidence="2" id="KW-1017">Isopeptide bond</keyword>
<dbReference type="GO" id="GO:0034227">
    <property type="term" value="P:tRNA thio-modification"/>
    <property type="evidence" value="ECO:0007669"/>
    <property type="project" value="InterPro"/>
</dbReference>